<organism evidence="1 2">
    <name type="scientific">Butyricimonas virosa</name>
    <dbReference type="NCBI Taxonomy" id="544645"/>
    <lineage>
        <taxon>Bacteria</taxon>
        <taxon>Pseudomonadati</taxon>
        <taxon>Bacteroidota</taxon>
        <taxon>Bacteroidia</taxon>
        <taxon>Bacteroidales</taxon>
        <taxon>Odoribacteraceae</taxon>
        <taxon>Butyricimonas</taxon>
    </lineage>
</organism>
<dbReference type="InterPro" id="IPR024353">
    <property type="entry name" value="DUF3871"/>
</dbReference>
<proteinExistence type="predicted"/>
<comment type="caution">
    <text evidence="1">The sequence shown here is derived from an EMBL/GenBank/DDBJ whole genome shotgun (WGS) entry which is preliminary data.</text>
</comment>
<evidence type="ECO:0000313" key="2">
    <source>
        <dbReference type="Proteomes" id="UP000286038"/>
    </source>
</evidence>
<name>A0A415QHC9_9BACT</name>
<accession>A0A415QHC9</accession>
<dbReference type="Pfam" id="PF12987">
    <property type="entry name" value="DUF3871"/>
    <property type="match status" value="1"/>
</dbReference>
<dbReference type="RefSeq" id="WP_118450048.1">
    <property type="nucleotide sequence ID" value="NZ_CABJDM010000011.1"/>
</dbReference>
<reference evidence="1 2" key="1">
    <citation type="submission" date="2018-08" db="EMBL/GenBank/DDBJ databases">
        <title>A genome reference for cultivated species of the human gut microbiota.</title>
        <authorList>
            <person name="Zou Y."/>
            <person name="Xue W."/>
            <person name="Luo G."/>
        </authorList>
    </citation>
    <scope>NUCLEOTIDE SEQUENCE [LARGE SCALE GENOMIC DNA]</scope>
    <source>
        <strain evidence="1 2">AF34-33</strain>
    </source>
</reference>
<dbReference type="Proteomes" id="UP000286038">
    <property type="component" value="Unassembled WGS sequence"/>
</dbReference>
<sequence>MSTAILIPSQNEGLLPVLFGSDNIKQEEPTYTPYEVVNEPIKKDKRRKHFIEANTTPVDMLHLKNDCIVPVFSKDNEMTISHPAFIETVHKVASELFRGESIDEPDIMVSHVIKGRIPEAIHKPVAELLESDKTIYYERMAFAFEIPTIYESINGNRVNLCVTGVRAYNRENLYSKKTSERFSVAIGFQNKVCCNLCTFTDGFQTDLRVMSYHDLFRGVMKLFQQYDADKHLRLMKSFTGSYLTEHQFAQFLGKSRLYQCLPAREKKHLPYMELTDSQINMVAKAYYNDDNFKREHGENEINLWKFYNMLTGANKSSYIDNFLDRSLNATQLTEGIDRALHGDNTYKWFIE</sequence>
<gene>
    <name evidence="1" type="ORF">DWZ68_10305</name>
</gene>
<protein>
    <submittedName>
        <fullName evidence="1">DUF3871 family protein</fullName>
    </submittedName>
</protein>
<dbReference type="EMBL" id="QRPV01000011">
    <property type="protein sequence ID" value="RHM42659.1"/>
    <property type="molecule type" value="Genomic_DNA"/>
</dbReference>
<dbReference type="AlphaFoldDB" id="A0A415QHC9"/>
<evidence type="ECO:0000313" key="1">
    <source>
        <dbReference type="EMBL" id="RHM42659.1"/>
    </source>
</evidence>